<accession>A0A4U0WWP2</accession>
<evidence type="ECO:0000313" key="3">
    <source>
        <dbReference type="Proteomes" id="UP000308768"/>
    </source>
</evidence>
<feature type="region of interest" description="Disordered" evidence="1">
    <location>
        <begin position="130"/>
        <end position="192"/>
    </location>
</feature>
<dbReference type="Proteomes" id="UP000308768">
    <property type="component" value="Unassembled WGS sequence"/>
</dbReference>
<gene>
    <name evidence="2" type="ORF">B0A49_07511</name>
</gene>
<name>A0A4U0WWP2_9PEZI</name>
<feature type="region of interest" description="Disordered" evidence="1">
    <location>
        <begin position="1"/>
        <end position="117"/>
    </location>
</feature>
<organism evidence="2 3">
    <name type="scientific">Cryomyces minteri</name>
    <dbReference type="NCBI Taxonomy" id="331657"/>
    <lineage>
        <taxon>Eukaryota</taxon>
        <taxon>Fungi</taxon>
        <taxon>Dikarya</taxon>
        <taxon>Ascomycota</taxon>
        <taxon>Pezizomycotina</taxon>
        <taxon>Dothideomycetes</taxon>
        <taxon>Dothideomycetes incertae sedis</taxon>
        <taxon>Cryomyces</taxon>
    </lineage>
</organism>
<feature type="non-terminal residue" evidence="2">
    <location>
        <position position="192"/>
    </location>
</feature>
<feature type="compositionally biased region" description="Low complexity" evidence="1">
    <location>
        <begin position="11"/>
        <end position="27"/>
    </location>
</feature>
<comment type="caution">
    <text evidence="2">The sequence shown here is derived from an EMBL/GenBank/DDBJ whole genome shotgun (WGS) entry which is preliminary data.</text>
</comment>
<proteinExistence type="predicted"/>
<dbReference type="EMBL" id="NAJN01001047">
    <property type="protein sequence ID" value="TKA66215.1"/>
    <property type="molecule type" value="Genomic_DNA"/>
</dbReference>
<evidence type="ECO:0000256" key="1">
    <source>
        <dbReference type="SAM" id="MobiDB-lite"/>
    </source>
</evidence>
<feature type="compositionally biased region" description="Low complexity" evidence="1">
    <location>
        <begin position="93"/>
        <end position="107"/>
    </location>
</feature>
<protein>
    <submittedName>
        <fullName evidence="2">Uncharacterized protein</fullName>
    </submittedName>
</protein>
<feature type="compositionally biased region" description="Pro residues" evidence="1">
    <location>
        <begin position="66"/>
        <end position="75"/>
    </location>
</feature>
<dbReference type="AlphaFoldDB" id="A0A4U0WWP2"/>
<reference evidence="2 3" key="1">
    <citation type="submission" date="2017-03" db="EMBL/GenBank/DDBJ databases">
        <title>Genomes of endolithic fungi from Antarctica.</title>
        <authorList>
            <person name="Coleine C."/>
            <person name="Masonjones S."/>
            <person name="Stajich J.E."/>
        </authorList>
    </citation>
    <scope>NUCLEOTIDE SEQUENCE [LARGE SCALE GENOMIC DNA]</scope>
    <source>
        <strain evidence="2 3">CCFEE 5187</strain>
    </source>
</reference>
<sequence>MRPRHQAHAGPSSRPSVPPRAVSHPSVLQEKRALLPVRARVSPTPARHQQLTTILPTPYPDLSLPLPLPASPSPSPAAAGPSAVRTVWLSTQPPAAGAAAAAPPTAAVGESSERLSAQAAAAPLLASLGAQLPPLRGPGPATPDPAPAALPPAQLPSAPRQPATLTARPLQTAFRWPSPRRPQTEEGGAGVG</sequence>
<keyword evidence="3" id="KW-1185">Reference proteome</keyword>
<feature type="compositionally biased region" description="Pro residues" evidence="1">
    <location>
        <begin position="135"/>
        <end position="154"/>
    </location>
</feature>
<evidence type="ECO:0000313" key="2">
    <source>
        <dbReference type="EMBL" id="TKA66215.1"/>
    </source>
</evidence>